<dbReference type="EMBL" id="HG917868">
    <property type="protein sequence ID" value="CDM69334.1"/>
    <property type="molecule type" value="Genomic_DNA"/>
</dbReference>
<dbReference type="AlphaFoldDB" id="W6S0E7"/>
<organism evidence="2 3">
    <name type="scientific">Clostridium bornimense</name>
    <dbReference type="NCBI Taxonomy" id="1216932"/>
    <lineage>
        <taxon>Bacteria</taxon>
        <taxon>Bacillati</taxon>
        <taxon>Bacillota</taxon>
        <taxon>Clostridia</taxon>
        <taxon>Eubacteriales</taxon>
        <taxon>Clostridiaceae</taxon>
        <taxon>Clostridium</taxon>
    </lineage>
</organism>
<dbReference type="KEGG" id="clt:CM240_2191"/>
<proteinExistence type="predicted"/>
<dbReference type="RefSeq" id="WP_044039056.1">
    <property type="nucleotide sequence ID" value="NZ_HG917868.1"/>
</dbReference>
<keyword evidence="1" id="KW-1133">Transmembrane helix</keyword>
<protein>
    <submittedName>
        <fullName evidence="2">Putative membrane protein</fullName>
    </submittedName>
</protein>
<feature type="transmembrane region" description="Helical" evidence="1">
    <location>
        <begin position="87"/>
        <end position="105"/>
    </location>
</feature>
<dbReference type="PATRIC" id="fig|1216932.3.peg.2175"/>
<name>W6S0E7_9CLOT</name>
<gene>
    <name evidence="2" type="ORF">CM240_2191</name>
</gene>
<evidence type="ECO:0000256" key="1">
    <source>
        <dbReference type="SAM" id="Phobius"/>
    </source>
</evidence>
<keyword evidence="1" id="KW-0472">Membrane</keyword>
<dbReference type="STRING" id="1216932.CM240_2191"/>
<sequence length="106" mass="12392">MDENKNEKFNYTSRQKKIHKIIDVLSWILICITIFILIVTMLLSYDYISMKYEIGYEVFQIMLAITMIVGSVSLYDFKSKNKMPIESIGCVIIAFISLVFMFLNVN</sequence>
<accession>W6S0E7</accession>
<feature type="transmembrane region" description="Helical" evidence="1">
    <location>
        <begin position="54"/>
        <end position="75"/>
    </location>
</feature>
<feature type="transmembrane region" description="Helical" evidence="1">
    <location>
        <begin position="21"/>
        <end position="42"/>
    </location>
</feature>
<evidence type="ECO:0000313" key="3">
    <source>
        <dbReference type="Proteomes" id="UP000019426"/>
    </source>
</evidence>
<keyword evidence="3" id="KW-1185">Reference proteome</keyword>
<dbReference type="Proteomes" id="UP000019426">
    <property type="component" value="Chromosome M2/40_rep1"/>
</dbReference>
<evidence type="ECO:0000313" key="2">
    <source>
        <dbReference type="EMBL" id="CDM69334.1"/>
    </source>
</evidence>
<dbReference type="HOGENOM" id="CLU_176104_0_0_9"/>
<keyword evidence="1" id="KW-0812">Transmembrane</keyword>
<reference evidence="2 3" key="1">
    <citation type="submission" date="2013-11" db="EMBL/GenBank/DDBJ databases">
        <title>Complete genome sequence of Clostridum sp. M2/40.</title>
        <authorList>
            <person name="Wibberg D."/>
            <person name="Puehler A."/>
            <person name="Schlueter A."/>
        </authorList>
    </citation>
    <scope>NUCLEOTIDE SEQUENCE [LARGE SCALE GENOMIC DNA]</scope>
    <source>
        <strain evidence="3">M2/40</strain>
    </source>
</reference>